<dbReference type="PROSITE" id="PS50011">
    <property type="entry name" value="PROTEIN_KINASE_DOM"/>
    <property type="match status" value="1"/>
</dbReference>
<accession>A0A8J5LXZ4</accession>
<evidence type="ECO:0000313" key="8">
    <source>
        <dbReference type="Proteomes" id="UP000734854"/>
    </source>
</evidence>
<evidence type="ECO:0000256" key="3">
    <source>
        <dbReference type="PROSITE-ProRule" id="PRU10141"/>
    </source>
</evidence>
<evidence type="ECO:0000259" key="6">
    <source>
        <dbReference type="PROSITE" id="PS50011"/>
    </source>
</evidence>
<protein>
    <recommendedName>
        <fullName evidence="6">Protein kinase domain-containing protein</fullName>
    </recommendedName>
</protein>
<dbReference type="PROSITE" id="PS00109">
    <property type="entry name" value="PROTEIN_KINASE_TYR"/>
    <property type="match status" value="1"/>
</dbReference>
<name>A0A8J5LXZ4_ZINOF</name>
<evidence type="ECO:0000256" key="4">
    <source>
        <dbReference type="SAM" id="MobiDB-lite"/>
    </source>
</evidence>
<dbReference type="AlphaFoldDB" id="A0A8J5LXZ4"/>
<dbReference type="FunFam" id="3.30.200.20:FF:000162">
    <property type="entry name" value="Adenine nucleotide alpha hydrolase-like domain kinase"/>
    <property type="match status" value="1"/>
</dbReference>
<dbReference type="Gene3D" id="3.30.200.20">
    <property type="entry name" value="Phosphorylase Kinase, domain 1"/>
    <property type="match status" value="1"/>
</dbReference>
<dbReference type="EMBL" id="JACMSC010000003">
    <property type="protein sequence ID" value="KAG6527314.1"/>
    <property type="molecule type" value="Genomic_DNA"/>
</dbReference>
<sequence length="420" mass="46437">MLVRSAAEAISVIVTILAVLSPSPACAVGSASTKEESPPMLQFAPWGWIALAILGSVSVFACLCFILCCIFRRENGGPHTEHPSGTGGLSSSQSQIFRRQGTPVMERRSSPYDQAGPSDRAGPSSFNDRPVEFSFEELAAATNNFSWENIIGGGSFGTVYKGKLIDRRKVAIKRKEWMPRTNSQNKERVFQSVVDSLSLLRHKNVIGLVGYCKEEEELLLVYEYMKNGTLYDYLHPKNGEESGALNSWKSRITVLLDAAQGIKFVHSFTEPQIIHRDITSLNILLDANWVARLSGFSFAGPESEEELWAPSNVGYMDPENYCFNLQSDVYSFGIVMLEVLTGRKAMEYDDWKPINIVEHAMPLLEAGKLLDARVGQPLQHEAKAVEQVLNIAVSCVGKAHLRPSMTDIVFNLESALVSLQ</sequence>
<proteinExistence type="predicted"/>
<evidence type="ECO:0000256" key="2">
    <source>
        <dbReference type="ARBA" id="ARBA00022840"/>
    </source>
</evidence>
<dbReference type="Pfam" id="PF07714">
    <property type="entry name" value="PK_Tyr_Ser-Thr"/>
    <property type="match status" value="1"/>
</dbReference>
<evidence type="ECO:0000256" key="5">
    <source>
        <dbReference type="SAM" id="Phobius"/>
    </source>
</evidence>
<dbReference type="InterPro" id="IPR000719">
    <property type="entry name" value="Prot_kinase_dom"/>
</dbReference>
<organism evidence="7 8">
    <name type="scientific">Zingiber officinale</name>
    <name type="common">Ginger</name>
    <name type="synonym">Amomum zingiber</name>
    <dbReference type="NCBI Taxonomy" id="94328"/>
    <lineage>
        <taxon>Eukaryota</taxon>
        <taxon>Viridiplantae</taxon>
        <taxon>Streptophyta</taxon>
        <taxon>Embryophyta</taxon>
        <taxon>Tracheophyta</taxon>
        <taxon>Spermatophyta</taxon>
        <taxon>Magnoliopsida</taxon>
        <taxon>Liliopsida</taxon>
        <taxon>Zingiberales</taxon>
        <taxon>Zingiberaceae</taxon>
        <taxon>Zingiber</taxon>
    </lineage>
</organism>
<feature type="transmembrane region" description="Helical" evidence="5">
    <location>
        <begin position="43"/>
        <end position="71"/>
    </location>
</feature>
<dbReference type="InterPro" id="IPR017441">
    <property type="entry name" value="Protein_kinase_ATP_BS"/>
</dbReference>
<dbReference type="InterPro" id="IPR008266">
    <property type="entry name" value="Tyr_kinase_AS"/>
</dbReference>
<keyword evidence="1 3" id="KW-0547">Nucleotide-binding</keyword>
<evidence type="ECO:0000256" key="1">
    <source>
        <dbReference type="ARBA" id="ARBA00022741"/>
    </source>
</evidence>
<dbReference type="InterPro" id="IPR001245">
    <property type="entry name" value="Ser-Thr/Tyr_kinase_cat_dom"/>
</dbReference>
<dbReference type="PANTHER" id="PTHR46146">
    <property type="entry name" value="SERINE/THREONINE-PROTEIN KINASE-LIKE PROTEIN CCR4"/>
    <property type="match status" value="1"/>
</dbReference>
<keyword evidence="2 3" id="KW-0067">ATP-binding</keyword>
<dbReference type="Gene3D" id="1.10.510.10">
    <property type="entry name" value="Transferase(Phosphotransferase) domain 1"/>
    <property type="match status" value="1"/>
</dbReference>
<dbReference type="GO" id="GO:0004672">
    <property type="term" value="F:protein kinase activity"/>
    <property type="evidence" value="ECO:0007669"/>
    <property type="project" value="InterPro"/>
</dbReference>
<reference evidence="7 8" key="1">
    <citation type="submission" date="2020-08" db="EMBL/GenBank/DDBJ databases">
        <title>Plant Genome Project.</title>
        <authorList>
            <person name="Zhang R.-G."/>
        </authorList>
    </citation>
    <scope>NUCLEOTIDE SEQUENCE [LARGE SCALE GENOMIC DNA]</scope>
    <source>
        <tissue evidence="7">Rhizome</tissue>
    </source>
</reference>
<dbReference type="Proteomes" id="UP000734854">
    <property type="component" value="Unassembled WGS sequence"/>
</dbReference>
<keyword evidence="5" id="KW-0472">Membrane</keyword>
<evidence type="ECO:0000313" key="7">
    <source>
        <dbReference type="EMBL" id="KAG6527314.1"/>
    </source>
</evidence>
<dbReference type="SUPFAM" id="SSF56112">
    <property type="entry name" value="Protein kinase-like (PK-like)"/>
    <property type="match status" value="1"/>
</dbReference>
<dbReference type="PANTHER" id="PTHR46146:SF3">
    <property type="entry name" value="SERINE_THREONINE-PROTEIN KINASE-LIKE PROTEIN CCR3-RELATED"/>
    <property type="match status" value="1"/>
</dbReference>
<dbReference type="PROSITE" id="PS00107">
    <property type="entry name" value="PROTEIN_KINASE_ATP"/>
    <property type="match status" value="1"/>
</dbReference>
<dbReference type="InterPro" id="IPR011009">
    <property type="entry name" value="Kinase-like_dom_sf"/>
</dbReference>
<keyword evidence="5" id="KW-0812">Transmembrane</keyword>
<comment type="caution">
    <text evidence="7">The sequence shown here is derived from an EMBL/GenBank/DDBJ whole genome shotgun (WGS) entry which is preliminary data.</text>
</comment>
<feature type="binding site" evidence="3">
    <location>
        <position position="173"/>
    </location>
    <ligand>
        <name>ATP</name>
        <dbReference type="ChEBI" id="CHEBI:30616"/>
    </ligand>
</feature>
<gene>
    <name evidence="7" type="ORF">ZIOFF_009413</name>
</gene>
<dbReference type="GO" id="GO:0005524">
    <property type="term" value="F:ATP binding"/>
    <property type="evidence" value="ECO:0007669"/>
    <property type="project" value="UniProtKB-UniRule"/>
</dbReference>
<feature type="domain" description="Protein kinase" evidence="6">
    <location>
        <begin position="145"/>
        <end position="416"/>
    </location>
</feature>
<feature type="region of interest" description="Disordered" evidence="4">
    <location>
        <begin position="79"/>
        <end position="126"/>
    </location>
</feature>
<keyword evidence="8" id="KW-1185">Reference proteome</keyword>
<keyword evidence="5" id="KW-1133">Transmembrane helix</keyword>